<dbReference type="GO" id="GO:0005737">
    <property type="term" value="C:cytoplasm"/>
    <property type="evidence" value="ECO:0007669"/>
    <property type="project" value="UniProtKB-SubCell"/>
</dbReference>
<dbReference type="GO" id="GO:0006397">
    <property type="term" value="P:mRNA processing"/>
    <property type="evidence" value="ECO:0007669"/>
    <property type="project" value="UniProtKB-KW"/>
</dbReference>
<dbReference type="Pfam" id="PF15264">
    <property type="entry name" value="TSSC4"/>
    <property type="match status" value="1"/>
</dbReference>
<comment type="similarity">
    <text evidence="3">Belongs to the TSSC4 family.</text>
</comment>
<evidence type="ECO:0000256" key="6">
    <source>
        <dbReference type="ARBA" id="ARBA00022728"/>
    </source>
</evidence>
<proteinExistence type="inferred from homology"/>
<keyword evidence="7" id="KW-0508">mRNA splicing</keyword>
<dbReference type="AlphaFoldDB" id="A0A194PVD8"/>
<keyword evidence="4" id="KW-0963">Cytoplasm</keyword>
<comment type="function">
    <text evidence="10">Protein associated with the U5 snRNP, during its maturation and its post-splicing recycling and which is required for spliceosomal tri-snRNP complex assembly in the nucleus. Has a molecular sequestering activity and transiently hinders SNRNP200 binding sites for constitutive splicing factors that intervene later during the assembly of the spliceosome and splicing. Together with its molecular sequestering activity, may also function as a molecular adapter and placeholder, coordinating the assembly of the U5 snRNP and its association with the U4/U6 di-snRNP.</text>
</comment>
<dbReference type="PANTHER" id="PTHR13445:SF3">
    <property type="entry name" value="U5 SMALL NUCLEAR RIBONUCLEOPROTEIN TSSC4"/>
    <property type="match status" value="1"/>
</dbReference>
<dbReference type="InterPro" id="IPR029338">
    <property type="entry name" value="TSSC4"/>
</dbReference>
<dbReference type="PANTHER" id="PTHR13445">
    <property type="entry name" value="TUMOR SUPPRESSING SUBTRANSFERABLE CANDIDATE 4 TSSC4"/>
    <property type="match status" value="1"/>
</dbReference>
<evidence type="ECO:0000256" key="2">
    <source>
        <dbReference type="ARBA" id="ARBA00004496"/>
    </source>
</evidence>
<keyword evidence="8" id="KW-0539">Nucleus</keyword>
<evidence type="ECO:0000313" key="12">
    <source>
        <dbReference type="Proteomes" id="UP000053268"/>
    </source>
</evidence>
<keyword evidence="5" id="KW-0507">mRNA processing</keyword>
<dbReference type="STRING" id="66420.A0A194PVD8"/>
<keyword evidence="6" id="KW-0747">Spliceosome</keyword>
<evidence type="ECO:0000256" key="9">
    <source>
        <dbReference type="ARBA" id="ARBA00035304"/>
    </source>
</evidence>
<reference evidence="11 12" key="1">
    <citation type="journal article" date="2015" name="Nat. Commun.">
        <title>Outbred genome sequencing and CRISPR/Cas9 gene editing in butterflies.</title>
        <authorList>
            <person name="Li X."/>
            <person name="Fan D."/>
            <person name="Zhang W."/>
            <person name="Liu G."/>
            <person name="Zhang L."/>
            <person name="Zhao L."/>
            <person name="Fang X."/>
            <person name="Chen L."/>
            <person name="Dong Y."/>
            <person name="Chen Y."/>
            <person name="Ding Y."/>
            <person name="Zhao R."/>
            <person name="Feng M."/>
            <person name="Zhu Y."/>
            <person name="Feng Y."/>
            <person name="Jiang X."/>
            <person name="Zhu D."/>
            <person name="Xiang H."/>
            <person name="Feng X."/>
            <person name="Li S."/>
            <person name="Wang J."/>
            <person name="Zhang G."/>
            <person name="Kronforst M.R."/>
            <person name="Wang W."/>
        </authorList>
    </citation>
    <scope>NUCLEOTIDE SEQUENCE [LARGE SCALE GENOMIC DNA]</scope>
    <source>
        <strain evidence="11">Ya'a_city_454_Px</strain>
        <tissue evidence="11">Whole body</tissue>
    </source>
</reference>
<evidence type="ECO:0000256" key="3">
    <source>
        <dbReference type="ARBA" id="ARBA00010362"/>
    </source>
</evidence>
<gene>
    <name evidence="11" type="ORF">RR46_09194</name>
</gene>
<dbReference type="GO" id="GO:0005681">
    <property type="term" value="C:spliceosomal complex"/>
    <property type="evidence" value="ECO:0007669"/>
    <property type="project" value="UniProtKB-KW"/>
</dbReference>
<evidence type="ECO:0000313" key="11">
    <source>
        <dbReference type="EMBL" id="KPI97287.1"/>
    </source>
</evidence>
<dbReference type="Proteomes" id="UP000053268">
    <property type="component" value="Unassembled WGS sequence"/>
</dbReference>
<protein>
    <recommendedName>
        <fullName evidence="9">U5 small nuclear ribonucleoprotein TSSC4</fullName>
    </recommendedName>
</protein>
<evidence type="ECO:0000256" key="8">
    <source>
        <dbReference type="ARBA" id="ARBA00023242"/>
    </source>
</evidence>
<comment type="subcellular location">
    <subcellularLocation>
        <location evidence="2">Cytoplasm</location>
    </subcellularLocation>
    <subcellularLocation>
        <location evidence="1">Nucleus</location>
    </subcellularLocation>
</comment>
<name>A0A194PVD8_PAPXU</name>
<evidence type="ECO:0000256" key="7">
    <source>
        <dbReference type="ARBA" id="ARBA00023187"/>
    </source>
</evidence>
<organism evidence="11 12">
    <name type="scientific">Papilio xuthus</name>
    <name type="common">Asian swallowtail butterfly</name>
    <dbReference type="NCBI Taxonomy" id="66420"/>
    <lineage>
        <taxon>Eukaryota</taxon>
        <taxon>Metazoa</taxon>
        <taxon>Ecdysozoa</taxon>
        <taxon>Arthropoda</taxon>
        <taxon>Hexapoda</taxon>
        <taxon>Insecta</taxon>
        <taxon>Pterygota</taxon>
        <taxon>Neoptera</taxon>
        <taxon>Endopterygota</taxon>
        <taxon>Lepidoptera</taxon>
        <taxon>Glossata</taxon>
        <taxon>Ditrysia</taxon>
        <taxon>Papilionoidea</taxon>
        <taxon>Papilionidae</taxon>
        <taxon>Papilioninae</taxon>
        <taxon>Papilio</taxon>
    </lineage>
</organism>
<evidence type="ECO:0000256" key="5">
    <source>
        <dbReference type="ARBA" id="ARBA00022664"/>
    </source>
</evidence>
<evidence type="ECO:0000256" key="4">
    <source>
        <dbReference type="ARBA" id="ARBA00022490"/>
    </source>
</evidence>
<dbReference type="GO" id="GO:0008380">
    <property type="term" value="P:RNA splicing"/>
    <property type="evidence" value="ECO:0007669"/>
    <property type="project" value="UniProtKB-KW"/>
</dbReference>
<dbReference type="EMBL" id="KQ459590">
    <property type="protein sequence ID" value="KPI97287.1"/>
    <property type="molecule type" value="Genomic_DNA"/>
</dbReference>
<accession>A0A194PVD8</accession>
<sequence>MSSYFERQKSLFNTLKDAEEQYSFSKTNKASPDTDYGVIDRSAYRKLKNEMKKFVGKESIFKRPEAKLRNCLRPKTVPDHVKNPDKWVYYSLSDVTAEQMSDATNTATALALIRELEERNIEKHSMDEDSHDSFVFKKPLFKASKTLKVKPIEDEEKPTIKQTKIIMPEYVVGVSKKKEKKNKVQISNDNSDRTKKVELKLNHLTDLDDESED</sequence>
<keyword evidence="12" id="KW-1185">Reference proteome</keyword>
<evidence type="ECO:0000256" key="10">
    <source>
        <dbReference type="ARBA" id="ARBA00045970"/>
    </source>
</evidence>
<evidence type="ECO:0000256" key="1">
    <source>
        <dbReference type="ARBA" id="ARBA00004123"/>
    </source>
</evidence>